<dbReference type="GO" id="GO:0047617">
    <property type="term" value="F:fatty acyl-CoA hydrolase activity"/>
    <property type="evidence" value="ECO:0007669"/>
    <property type="project" value="TreeGrafter"/>
</dbReference>
<proteinExistence type="inferred from homology"/>
<protein>
    <submittedName>
        <fullName evidence="3">Acyl-CoA thioesterase</fullName>
    </submittedName>
</protein>
<gene>
    <name evidence="3" type="ORF">FG486_06490</name>
</gene>
<dbReference type="InterPro" id="IPR029069">
    <property type="entry name" value="HotDog_dom_sf"/>
</dbReference>
<comment type="similarity">
    <text evidence="1">Belongs to the 4-hydroxybenzoyl-CoA thioesterase family.</text>
</comment>
<dbReference type="PANTHER" id="PTHR31793">
    <property type="entry name" value="4-HYDROXYBENZOYL-COA THIOESTERASE FAMILY MEMBER"/>
    <property type="match status" value="1"/>
</dbReference>
<dbReference type="RefSeq" id="WP_066282080.1">
    <property type="nucleotide sequence ID" value="NZ_BAAAGB010000001.1"/>
</dbReference>
<keyword evidence="4" id="KW-1185">Reference proteome</keyword>
<evidence type="ECO:0000256" key="1">
    <source>
        <dbReference type="ARBA" id="ARBA00005953"/>
    </source>
</evidence>
<accession>A0A7V8RCM5</accession>
<evidence type="ECO:0000313" key="4">
    <source>
        <dbReference type="Proteomes" id="UP000589292"/>
    </source>
</evidence>
<sequence length="145" mass="16293">MPKAEAWQRDPESYPFSTVTETRFQDLDPLGHINNVAMAALFENGRVRFNRNLGLERRQPGERWLIAAVSIDYVAEAHFPDPVEVMSGIGRIGSSSWDIYSAAFQQGVCVATCVSTLVLTDKNGPKPIPEPLRKRYEELFVRKPG</sequence>
<comment type="caution">
    <text evidence="3">The sequence shown here is derived from an EMBL/GenBank/DDBJ whole genome shotgun (WGS) entry which is preliminary data.</text>
</comment>
<dbReference type="InterPro" id="IPR050563">
    <property type="entry name" value="4-hydroxybenzoyl-CoA_TE"/>
</dbReference>
<evidence type="ECO:0000256" key="2">
    <source>
        <dbReference type="ARBA" id="ARBA00022801"/>
    </source>
</evidence>
<dbReference type="Gene3D" id="3.10.129.10">
    <property type="entry name" value="Hotdog Thioesterase"/>
    <property type="match status" value="1"/>
</dbReference>
<dbReference type="CDD" id="cd00586">
    <property type="entry name" value="4HBT"/>
    <property type="match status" value="1"/>
</dbReference>
<keyword evidence="2" id="KW-0378">Hydrolase</keyword>
<organism evidence="3 4">
    <name type="scientific">Sphingomonas ursincola</name>
    <dbReference type="NCBI Taxonomy" id="56361"/>
    <lineage>
        <taxon>Bacteria</taxon>
        <taxon>Pseudomonadati</taxon>
        <taxon>Pseudomonadota</taxon>
        <taxon>Alphaproteobacteria</taxon>
        <taxon>Sphingomonadales</taxon>
        <taxon>Sphingomonadaceae</taxon>
        <taxon>Sphingomonas</taxon>
    </lineage>
</organism>
<dbReference type="Proteomes" id="UP000589292">
    <property type="component" value="Unassembled WGS sequence"/>
</dbReference>
<evidence type="ECO:0000313" key="3">
    <source>
        <dbReference type="EMBL" id="MBA1373981.1"/>
    </source>
</evidence>
<dbReference type="PANTHER" id="PTHR31793:SF27">
    <property type="entry name" value="NOVEL THIOESTERASE SUPERFAMILY DOMAIN AND SAPOSIN A-TYPE DOMAIN CONTAINING PROTEIN (0610012H03RIK)"/>
    <property type="match status" value="1"/>
</dbReference>
<dbReference type="Pfam" id="PF13279">
    <property type="entry name" value="4HBT_2"/>
    <property type="match status" value="1"/>
</dbReference>
<dbReference type="SUPFAM" id="SSF54637">
    <property type="entry name" value="Thioesterase/thiol ester dehydrase-isomerase"/>
    <property type="match status" value="1"/>
</dbReference>
<dbReference type="AlphaFoldDB" id="A0A7V8RCM5"/>
<reference evidence="3 4" key="1">
    <citation type="journal article" date="1994" name="Int. J. Syst. Bacteriol.">
        <title>Phylogenetic positions of novel aerobic, bacteriochlorophyll a-containing bacteria and description of Roseococcus thiosulfatophilus gen. nov., sp. nov., Erythromicrobium ramosum gen. nov., sp. nov., and Erythrobacter litoralis sp. nov.</title>
        <authorList>
            <person name="Yurkov V."/>
            <person name="Stackebrandt E."/>
            <person name="Holmes A."/>
            <person name="Fuerst J.A."/>
            <person name="Hugenholtz P."/>
            <person name="Golecki J."/>
            <person name="Gad'on N."/>
            <person name="Gorlenko V.M."/>
            <person name="Kompantseva E.I."/>
            <person name="Drews G."/>
        </authorList>
    </citation>
    <scope>NUCLEOTIDE SEQUENCE [LARGE SCALE GENOMIC DNA]</scope>
    <source>
        <strain evidence="3 4">KR-99</strain>
    </source>
</reference>
<dbReference type="EMBL" id="VDES01000002">
    <property type="protein sequence ID" value="MBA1373981.1"/>
    <property type="molecule type" value="Genomic_DNA"/>
</dbReference>
<name>A0A7V8RCM5_9SPHN</name>